<evidence type="ECO:0000313" key="6">
    <source>
        <dbReference type="EMBL" id="KAJ9151076.1"/>
    </source>
</evidence>
<proteinExistence type="predicted"/>
<feature type="coiled-coil region" evidence="3">
    <location>
        <begin position="100"/>
        <end position="127"/>
    </location>
</feature>
<accession>A0AA38RJV0</accession>
<dbReference type="PROSITE" id="PS50048">
    <property type="entry name" value="ZN2_CY6_FUNGAL_2"/>
    <property type="match status" value="1"/>
</dbReference>
<evidence type="ECO:0000259" key="5">
    <source>
        <dbReference type="PROSITE" id="PS50048"/>
    </source>
</evidence>
<dbReference type="Pfam" id="PF04082">
    <property type="entry name" value="Fungal_trans"/>
    <property type="match status" value="1"/>
</dbReference>
<evidence type="ECO:0000256" key="4">
    <source>
        <dbReference type="SAM" id="MobiDB-lite"/>
    </source>
</evidence>
<dbReference type="Proteomes" id="UP001174691">
    <property type="component" value="Unassembled WGS sequence"/>
</dbReference>
<dbReference type="SMART" id="SM00066">
    <property type="entry name" value="GAL4"/>
    <property type="match status" value="1"/>
</dbReference>
<dbReference type="GO" id="GO:0006351">
    <property type="term" value="P:DNA-templated transcription"/>
    <property type="evidence" value="ECO:0007669"/>
    <property type="project" value="InterPro"/>
</dbReference>
<dbReference type="CDD" id="cd12148">
    <property type="entry name" value="fungal_TF_MHR"/>
    <property type="match status" value="1"/>
</dbReference>
<reference evidence="6" key="1">
    <citation type="submission" date="2022-07" db="EMBL/GenBank/DDBJ databases">
        <title>Fungi with potential for degradation of polypropylene.</title>
        <authorList>
            <person name="Gostincar C."/>
        </authorList>
    </citation>
    <scope>NUCLEOTIDE SEQUENCE</scope>
    <source>
        <strain evidence="6">EXF-13287</strain>
    </source>
</reference>
<dbReference type="Pfam" id="PF00172">
    <property type="entry name" value="Zn_clus"/>
    <property type="match status" value="1"/>
</dbReference>
<evidence type="ECO:0000256" key="2">
    <source>
        <dbReference type="ARBA" id="ARBA00023242"/>
    </source>
</evidence>
<keyword evidence="3" id="KW-0175">Coiled coil</keyword>
<evidence type="ECO:0000256" key="3">
    <source>
        <dbReference type="SAM" id="Coils"/>
    </source>
</evidence>
<feature type="region of interest" description="Disordered" evidence="4">
    <location>
        <begin position="1"/>
        <end position="21"/>
    </location>
</feature>
<organism evidence="6 7">
    <name type="scientific">Coniochaeta hoffmannii</name>
    <dbReference type="NCBI Taxonomy" id="91930"/>
    <lineage>
        <taxon>Eukaryota</taxon>
        <taxon>Fungi</taxon>
        <taxon>Dikarya</taxon>
        <taxon>Ascomycota</taxon>
        <taxon>Pezizomycotina</taxon>
        <taxon>Sordariomycetes</taxon>
        <taxon>Sordariomycetidae</taxon>
        <taxon>Coniochaetales</taxon>
        <taxon>Coniochaetaceae</taxon>
        <taxon>Coniochaeta</taxon>
    </lineage>
</organism>
<gene>
    <name evidence="6" type="ORF">NKR19_g5022</name>
</gene>
<dbReference type="GO" id="GO:0000981">
    <property type="term" value="F:DNA-binding transcription factor activity, RNA polymerase II-specific"/>
    <property type="evidence" value="ECO:0007669"/>
    <property type="project" value="InterPro"/>
</dbReference>
<name>A0AA38RJV0_9PEZI</name>
<dbReference type="GO" id="GO:0008270">
    <property type="term" value="F:zinc ion binding"/>
    <property type="evidence" value="ECO:0007669"/>
    <property type="project" value="InterPro"/>
</dbReference>
<dbReference type="PANTHER" id="PTHR47256:SF3">
    <property type="entry name" value="ZN(II)2CYS6 TRANSCRIPTION FACTOR (EUROFUNG)"/>
    <property type="match status" value="1"/>
</dbReference>
<dbReference type="GO" id="GO:0003677">
    <property type="term" value="F:DNA binding"/>
    <property type="evidence" value="ECO:0007669"/>
    <property type="project" value="UniProtKB-KW"/>
</dbReference>
<dbReference type="InterPro" id="IPR053187">
    <property type="entry name" value="Notoamide_regulator"/>
</dbReference>
<keyword evidence="6" id="KW-0238">DNA-binding</keyword>
<dbReference type="Gene3D" id="4.10.240.10">
    <property type="entry name" value="Zn(2)-C6 fungal-type DNA-binding domain"/>
    <property type="match status" value="1"/>
</dbReference>
<dbReference type="AlphaFoldDB" id="A0AA38RJV0"/>
<dbReference type="InterPro" id="IPR001138">
    <property type="entry name" value="Zn2Cys6_DnaBD"/>
</dbReference>
<evidence type="ECO:0000313" key="7">
    <source>
        <dbReference type="Proteomes" id="UP001174691"/>
    </source>
</evidence>
<keyword evidence="1" id="KW-0479">Metal-binding</keyword>
<feature type="domain" description="Zn(2)-C6 fungal-type" evidence="5">
    <location>
        <begin position="60"/>
        <end position="90"/>
    </location>
</feature>
<dbReference type="CDD" id="cd00067">
    <property type="entry name" value="GAL4"/>
    <property type="match status" value="1"/>
</dbReference>
<dbReference type="SUPFAM" id="SSF57701">
    <property type="entry name" value="Zn2/Cys6 DNA-binding domain"/>
    <property type="match status" value="1"/>
</dbReference>
<sequence length="672" mass="74812">MDRERRTVPDGIQQHQQQHQATTKRYQTLLPAVEASPITRSLATDPNRKLPPKRKLVLVACTRCRQKKEKCDGERPSCGRCIAKTADCQYEVDDAKVSRTSALKRKCDTLQDENERLRELFGLLRQKSKPEAHDILSRIRNSEDPLAVWRSIKDAELLLPWAPSAPGSRDPRLEKIDAEALADSLVKVKAQPWTALAGDGTVSDLVSSFLAWDNTFHFSFIDKDCFLGDMTRGDPEKARYCSPFLVNAMCAFRCYTSARAKAYSAILGEDLTARFASEAKRLLALERGRGSLPTAQGLMLLFMTTVFDGSDRMGMMYRLMSSEMLKQLYLEAKLAAIESDPLKKDEKRALSKALWGHFIFENMLAYTYLQPSLRSLPRISRSWLELGQDSHKCALSKTTRVWEEEVSSELASAPPVVAGALEAATEVAKLLYETMKYNSTYGIIPGSVEDLKVRRGLYVEVSDMTDSMPAHLRSKNKFTPQTCFLSVLLNEVAISILRPLPGDTTFRHGSDSVRDLFIHHCGDTVDLLDRYVSRWPLVEYTYTVVCCTNNVALALVPVLDDSRTHDMFARACQIIEASARDFPISTYVLQGIQALAWAMKVKIPQAAAPYLEGTSDTFGEGELRDLPVALRIPYLDAAGNVAPREGGGSDVAAHGAELGVLLARWSALSIAE</sequence>
<keyword evidence="7" id="KW-1185">Reference proteome</keyword>
<protein>
    <submittedName>
        <fullName evidence="6">Zn(2)-C6 fungal-type DNA-binding domain protein</fullName>
    </submittedName>
</protein>
<dbReference type="PANTHER" id="PTHR47256">
    <property type="entry name" value="ZN(II)2CYS6 TRANSCRIPTION FACTOR (EUROFUNG)-RELATED"/>
    <property type="match status" value="1"/>
</dbReference>
<dbReference type="EMBL" id="JANBVN010000066">
    <property type="protein sequence ID" value="KAJ9151076.1"/>
    <property type="molecule type" value="Genomic_DNA"/>
</dbReference>
<keyword evidence="2" id="KW-0539">Nucleus</keyword>
<dbReference type="InterPro" id="IPR036864">
    <property type="entry name" value="Zn2-C6_fun-type_DNA-bd_sf"/>
</dbReference>
<evidence type="ECO:0000256" key="1">
    <source>
        <dbReference type="ARBA" id="ARBA00022723"/>
    </source>
</evidence>
<dbReference type="PROSITE" id="PS00463">
    <property type="entry name" value="ZN2_CY6_FUNGAL_1"/>
    <property type="match status" value="1"/>
</dbReference>
<comment type="caution">
    <text evidence="6">The sequence shown here is derived from an EMBL/GenBank/DDBJ whole genome shotgun (WGS) entry which is preliminary data.</text>
</comment>
<dbReference type="InterPro" id="IPR007219">
    <property type="entry name" value="XnlR_reg_dom"/>
</dbReference>